<accession>A0A6I2MGE8</accession>
<dbReference type="Pfam" id="PF17853">
    <property type="entry name" value="GGDEF_2"/>
    <property type="match status" value="1"/>
</dbReference>
<evidence type="ECO:0000313" key="3">
    <source>
        <dbReference type="EMBL" id="MRX56444.1"/>
    </source>
</evidence>
<dbReference type="InterPro" id="IPR051448">
    <property type="entry name" value="CdaR-like_regulators"/>
</dbReference>
<comment type="similarity">
    <text evidence="1">Belongs to the CdaR family.</text>
</comment>
<evidence type="ECO:0000259" key="2">
    <source>
        <dbReference type="PROSITE" id="PS50887"/>
    </source>
</evidence>
<dbReference type="InterPro" id="IPR042070">
    <property type="entry name" value="PucR_C-HTH_sf"/>
</dbReference>
<evidence type="ECO:0000313" key="4">
    <source>
        <dbReference type="Proteomes" id="UP000441585"/>
    </source>
</evidence>
<dbReference type="SUPFAM" id="SSF55073">
    <property type="entry name" value="Nucleotide cyclase"/>
    <property type="match status" value="1"/>
</dbReference>
<keyword evidence="4" id="KW-1185">Reference proteome</keyword>
<name>A0A6I2MGE8_9BACI</name>
<protein>
    <submittedName>
        <fullName evidence="3">Diguanylate cyclase</fullName>
    </submittedName>
</protein>
<dbReference type="Pfam" id="PF13556">
    <property type="entry name" value="HTH_30"/>
    <property type="match status" value="1"/>
</dbReference>
<dbReference type="Proteomes" id="UP000441585">
    <property type="component" value="Unassembled WGS sequence"/>
</dbReference>
<dbReference type="PROSITE" id="PS50887">
    <property type="entry name" value="GGDEF"/>
    <property type="match status" value="1"/>
</dbReference>
<sequence>MIRPSLAKSIISEMNHLIDEELIVADTSGTIIASTDENRVGTFHEGALICCREQRKLIITEKDHKVLAGVKSGINLPVFFQNQIAGVIGITGDPDNVSPFGEILKKMTELLMNERYYSEQFEWRTRALEAFVFDWIQKSEWSEAFLNQAELLGIDLSADRQVMIGHCTGREDALISQEILNDIMQTFMNASTDVFVRWGNDRFVILQAAKENKERTRQFAIQISRYLSERYQLKISMGVGQHSAAAEVYRSFEQADRALTVAKNTNSIVFDEELRLEMLLKDIKKDTREEFVSRTIAPIILDRELLDTLKTFLNHNQSFKHTADHLHIHINTLHYRLKRIEQLTGLNPRHSEDLTALFLAFFFLDDYPKNEPNTL</sequence>
<comment type="caution">
    <text evidence="3">The sequence shown here is derived from an EMBL/GenBank/DDBJ whole genome shotgun (WGS) entry which is preliminary data.</text>
</comment>
<dbReference type="InterPro" id="IPR008599">
    <property type="entry name" value="Diacid_rec"/>
</dbReference>
<organism evidence="3 4">
    <name type="scientific">Metabacillus idriensis</name>
    <dbReference type="NCBI Taxonomy" id="324768"/>
    <lineage>
        <taxon>Bacteria</taxon>
        <taxon>Bacillati</taxon>
        <taxon>Bacillota</taxon>
        <taxon>Bacilli</taxon>
        <taxon>Bacillales</taxon>
        <taxon>Bacillaceae</taxon>
        <taxon>Metabacillus</taxon>
    </lineage>
</organism>
<dbReference type="AlphaFoldDB" id="A0A6I2MGE8"/>
<dbReference type="Gene3D" id="1.10.10.2840">
    <property type="entry name" value="PucR C-terminal helix-turn-helix domain"/>
    <property type="match status" value="1"/>
</dbReference>
<feature type="domain" description="GGDEF" evidence="2">
    <location>
        <begin position="147"/>
        <end position="273"/>
    </location>
</feature>
<dbReference type="InterPro" id="IPR041522">
    <property type="entry name" value="CdaR_GGDEF"/>
</dbReference>
<dbReference type="EMBL" id="WKKF01000012">
    <property type="protein sequence ID" value="MRX56444.1"/>
    <property type="molecule type" value="Genomic_DNA"/>
</dbReference>
<dbReference type="Pfam" id="PF05651">
    <property type="entry name" value="Diacid_rec"/>
    <property type="match status" value="1"/>
</dbReference>
<proteinExistence type="inferred from homology"/>
<dbReference type="PANTHER" id="PTHR33744:SF16">
    <property type="entry name" value="CARBOHYDRATE DIACID REGULATOR"/>
    <property type="match status" value="1"/>
</dbReference>
<dbReference type="InterPro" id="IPR000160">
    <property type="entry name" value="GGDEF_dom"/>
</dbReference>
<dbReference type="PANTHER" id="PTHR33744">
    <property type="entry name" value="CARBOHYDRATE DIACID REGULATOR"/>
    <property type="match status" value="1"/>
</dbReference>
<gene>
    <name evidence="3" type="ORF">GJU41_21010</name>
</gene>
<dbReference type="InterPro" id="IPR025736">
    <property type="entry name" value="PucR_C-HTH_dom"/>
</dbReference>
<dbReference type="RefSeq" id="WP_154319477.1">
    <property type="nucleotide sequence ID" value="NZ_CAJFZX010000001.1"/>
</dbReference>
<reference evidence="3 4" key="1">
    <citation type="submission" date="2019-11" db="EMBL/GenBank/DDBJ databases">
        <title>Bacillus idriensis genome.</title>
        <authorList>
            <person name="Konopka E.N."/>
            <person name="Newman J.D."/>
        </authorList>
    </citation>
    <scope>NUCLEOTIDE SEQUENCE [LARGE SCALE GENOMIC DNA]</scope>
    <source>
        <strain evidence="3 4">DSM 19097</strain>
    </source>
</reference>
<dbReference type="InterPro" id="IPR029787">
    <property type="entry name" value="Nucleotide_cyclase"/>
</dbReference>
<evidence type="ECO:0000256" key="1">
    <source>
        <dbReference type="ARBA" id="ARBA00006754"/>
    </source>
</evidence>